<reference evidence="1" key="1">
    <citation type="submission" date="2019-08" db="EMBL/GenBank/DDBJ databases">
        <title>The genome of the North American firefly Photinus pyralis.</title>
        <authorList>
            <consortium name="Photinus pyralis genome working group"/>
            <person name="Fallon T.R."/>
            <person name="Sander Lower S.E."/>
            <person name="Weng J.-K."/>
        </authorList>
    </citation>
    <scope>NUCLEOTIDE SEQUENCE</scope>
    <source>
        <strain evidence="1">TRF0915ILg1</strain>
        <tissue evidence="1">Whole body</tissue>
    </source>
</reference>
<dbReference type="EMBL" id="VTPC01048972">
    <property type="protein sequence ID" value="KAF2890650.1"/>
    <property type="molecule type" value="Genomic_DNA"/>
</dbReference>
<accession>A0A8K0CWC3</accession>
<evidence type="ECO:0000313" key="2">
    <source>
        <dbReference type="Proteomes" id="UP000801492"/>
    </source>
</evidence>
<comment type="caution">
    <text evidence="1">The sequence shown here is derived from an EMBL/GenBank/DDBJ whole genome shotgun (WGS) entry which is preliminary data.</text>
</comment>
<dbReference type="OrthoDB" id="6614843at2759"/>
<organism evidence="1 2">
    <name type="scientific">Ignelater luminosus</name>
    <name type="common">Cucubano</name>
    <name type="synonym">Pyrophorus luminosus</name>
    <dbReference type="NCBI Taxonomy" id="2038154"/>
    <lineage>
        <taxon>Eukaryota</taxon>
        <taxon>Metazoa</taxon>
        <taxon>Ecdysozoa</taxon>
        <taxon>Arthropoda</taxon>
        <taxon>Hexapoda</taxon>
        <taxon>Insecta</taxon>
        <taxon>Pterygota</taxon>
        <taxon>Neoptera</taxon>
        <taxon>Endopterygota</taxon>
        <taxon>Coleoptera</taxon>
        <taxon>Polyphaga</taxon>
        <taxon>Elateriformia</taxon>
        <taxon>Elateroidea</taxon>
        <taxon>Elateridae</taxon>
        <taxon>Agrypninae</taxon>
        <taxon>Pyrophorini</taxon>
        <taxon>Ignelater</taxon>
    </lineage>
</organism>
<proteinExistence type="predicted"/>
<evidence type="ECO:0008006" key="3">
    <source>
        <dbReference type="Google" id="ProtNLM"/>
    </source>
</evidence>
<dbReference type="SUPFAM" id="SSF53098">
    <property type="entry name" value="Ribonuclease H-like"/>
    <property type="match status" value="1"/>
</dbReference>
<evidence type="ECO:0000313" key="1">
    <source>
        <dbReference type="EMBL" id="KAF2890650.1"/>
    </source>
</evidence>
<feature type="non-terminal residue" evidence="1">
    <location>
        <position position="188"/>
    </location>
</feature>
<name>A0A8K0CWC3_IGNLU</name>
<dbReference type="PANTHER" id="PTHR45749:SF21">
    <property type="entry name" value="DUF4371 DOMAIN-CONTAINING PROTEIN"/>
    <property type="match status" value="1"/>
</dbReference>
<sequence>MKIEETFLKFVPVTNLTGQSLANVLITTLEALNINSNFMVGQGYDGASSMNGAFHEVQAYIRAKYSSSIYVHCASHSLNLAISDTCTVRNSMATLSKLCNFFRTPKRQNVFATEIEKVNSDSKKQKLKQLCHTRWLERYDSILVFLEIQKVAVESLEIIQNWIDRDASLDSFVLIKSVLTTEFQITLQ</sequence>
<dbReference type="AlphaFoldDB" id="A0A8K0CWC3"/>
<keyword evidence="2" id="KW-1185">Reference proteome</keyword>
<gene>
    <name evidence="1" type="ORF">ILUMI_15523</name>
</gene>
<dbReference type="Proteomes" id="UP000801492">
    <property type="component" value="Unassembled WGS sequence"/>
</dbReference>
<dbReference type="PANTHER" id="PTHR45749">
    <property type="match status" value="1"/>
</dbReference>
<dbReference type="InterPro" id="IPR012337">
    <property type="entry name" value="RNaseH-like_sf"/>
</dbReference>
<protein>
    <recommendedName>
        <fullName evidence="3">DUF4371 domain-containing protein</fullName>
    </recommendedName>
</protein>